<keyword evidence="3" id="KW-1185">Reference proteome</keyword>
<dbReference type="Proteomes" id="UP000326198">
    <property type="component" value="Unassembled WGS sequence"/>
</dbReference>
<accession>A0A5N7B4H0</accession>
<evidence type="ECO:0000313" key="2">
    <source>
        <dbReference type="EMBL" id="KAE8376269.1"/>
    </source>
</evidence>
<evidence type="ECO:0000256" key="1">
    <source>
        <dbReference type="SAM" id="MobiDB-lite"/>
    </source>
</evidence>
<evidence type="ECO:0000313" key="3">
    <source>
        <dbReference type="Proteomes" id="UP000326198"/>
    </source>
</evidence>
<dbReference type="AlphaFoldDB" id="A0A5N7B4H0"/>
<feature type="compositionally biased region" description="Basic and acidic residues" evidence="1">
    <location>
        <begin position="26"/>
        <end position="37"/>
    </location>
</feature>
<dbReference type="OrthoDB" id="4201669at2759"/>
<reference evidence="2 3" key="1">
    <citation type="submission" date="2019-04" db="EMBL/GenBank/DDBJ databases">
        <title>Friends and foes A comparative genomics studyof 23 Aspergillus species from section Flavi.</title>
        <authorList>
            <consortium name="DOE Joint Genome Institute"/>
            <person name="Kjaerbolling I."/>
            <person name="Vesth T."/>
            <person name="Frisvad J.C."/>
            <person name="Nybo J.L."/>
            <person name="Theobald S."/>
            <person name="Kildgaard S."/>
            <person name="Isbrandt T."/>
            <person name="Kuo A."/>
            <person name="Sato A."/>
            <person name="Lyhne E.K."/>
            <person name="Kogle M.E."/>
            <person name="Wiebenga A."/>
            <person name="Kun R.S."/>
            <person name="Lubbers R.J."/>
            <person name="Makela M.R."/>
            <person name="Barry K."/>
            <person name="Chovatia M."/>
            <person name="Clum A."/>
            <person name="Daum C."/>
            <person name="Haridas S."/>
            <person name="He G."/>
            <person name="LaButti K."/>
            <person name="Lipzen A."/>
            <person name="Mondo S."/>
            <person name="Riley R."/>
            <person name="Salamov A."/>
            <person name="Simmons B.A."/>
            <person name="Magnuson J.K."/>
            <person name="Henrissat B."/>
            <person name="Mortensen U.H."/>
            <person name="Larsen T.O."/>
            <person name="Devries R.P."/>
            <person name="Grigoriev I.V."/>
            <person name="Machida M."/>
            <person name="Baker S.E."/>
            <person name="Andersen M.R."/>
        </authorList>
    </citation>
    <scope>NUCLEOTIDE SEQUENCE [LARGE SCALE GENOMIC DNA]</scope>
    <source>
        <strain evidence="2 3">IBT 29228</strain>
    </source>
</reference>
<feature type="compositionally biased region" description="Basic and acidic residues" evidence="1">
    <location>
        <begin position="105"/>
        <end position="116"/>
    </location>
</feature>
<proteinExistence type="predicted"/>
<feature type="compositionally biased region" description="Polar residues" evidence="1">
    <location>
        <begin position="58"/>
        <end position="76"/>
    </location>
</feature>
<name>A0A5N7B4H0_9EURO</name>
<feature type="compositionally biased region" description="Basic residues" evidence="1">
    <location>
        <begin position="44"/>
        <end position="57"/>
    </location>
</feature>
<dbReference type="EMBL" id="ML736244">
    <property type="protein sequence ID" value="KAE8376269.1"/>
    <property type="molecule type" value="Genomic_DNA"/>
</dbReference>
<gene>
    <name evidence="2" type="ORF">BDV26DRAFT_266055</name>
</gene>
<protein>
    <submittedName>
        <fullName evidence="2">Uncharacterized protein</fullName>
    </submittedName>
</protein>
<feature type="compositionally biased region" description="Polar residues" evidence="1">
    <location>
        <begin position="117"/>
        <end position="140"/>
    </location>
</feature>
<sequence length="169" mass="18939">MKDSVATPKADTYEAHSPSARKEKRKTPDSENCHEQLDTSQIPRTRRRTYSRNRRISQVHSQGQLAHQNDMPPSTKTLDHEGTEKPDSASKRARVPTSPQTRHLTKADSRCFERKTSPTSLASGNSRHSSMNGSRTNNQRGPARGGRKTRGKYLSNSTTSLVICANLRR</sequence>
<feature type="region of interest" description="Disordered" evidence="1">
    <location>
        <begin position="1"/>
        <end position="153"/>
    </location>
</feature>
<feature type="compositionally biased region" description="Basic and acidic residues" evidence="1">
    <location>
        <begin position="77"/>
        <end position="90"/>
    </location>
</feature>
<organism evidence="2 3">
    <name type="scientific">Aspergillus bertholletiae</name>
    <dbReference type="NCBI Taxonomy" id="1226010"/>
    <lineage>
        <taxon>Eukaryota</taxon>
        <taxon>Fungi</taxon>
        <taxon>Dikarya</taxon>
        <taxon>Ascomycota</taxon>
        <taxon>Pezizomycotina</taxon>
        <taxon>Eurotiomycetes</taxon>
        <taxon>Eurotiomycetidae</taxon>
        <taxon>Eurotiales</taxon>
        <taxon>Aspergillaceae</taxon>
        <taxon>Aspergillus</taxon>
        <taxon>Aspergillus subgen. Circumdati</taxon>
    </lineage>
</organism>